<feature type="non-terminal residue" evidence="1">
    <location>
        <position position="44"/>
    </location>
</feature>
<feature type="non-terminal residue" evidence="1">
    <location>
        <position position="1"/>
    </location>
</feature>
<reference evidence="1 2" key="1">
    <citation type="submission" date="2013-11" db="EMBL/GenBank/DDBJ databases">
        <title>Genome sequencing of Stegodyphus mimosarum.</title>
        <authorList>
            <person name="Bechsgaard J."/>
        </authorList>
    </citation>
    <scope>NUCLEOTIDE SEQUENCE [LARGE SCALE GENOMIC DNA]</scope>
</reference>
<sequence length="44" mass="5014">EFSNKIKSFIANKNFLFKTPLNTLKVHPQFRNFTCRIPSGNSAG</sequence>
<organism evidence="1 2">
    <name type="scientific">Stegodyphus mimosarum</name>
    <name type="common">African social velvet spider</name>
    <dbReference type="NCBI Taxonomy" id="407821"/>
    <lineage>
        <taxon>Eukaryota</taxon>
        <taxon>Metazoa</taxon>
        <taxon>Ecdysozoa</taxon>
        <taxon>Arthropoda</taxon>
        <taxon>Chelicerata</taxon>
        <taxon>Arachnida</taxon>
        <taxon>Araneae</taxon>
        <taxon>Araneomorphae</taxon>
        <taxon>Entelegynae</taxon>
        <taxon>Eresoidea</taxon>
        <taxon>Eresidae</taxon>
        <taxon>Stegodyphus</taxon>
    </lineage>
</organism>
<protein>
    <submittedName>
        <fullName evidence="1">Uncharacterized protein</fullName>
    </submittedName>
</protein>
<dbReference type="EMBL" id="KK117472">
    <property type="protein sequence ID" value="KFM70574.1"/>
    <property type="molecule type" value="Genomic_DNA"/>
</dbReference>
<evidence type="ECO:0000313" key="1">
    <source>
        <dbReference type="EMBL" id="KFM70574.1"/>
    </source>
</evidence>
<dbReference type="Proteomes" id="UP000054359">
    <property type="component" value="Unassembled WGS sequence"/>
</dbReference>
<name>A0A087TZN5_STEMI</name>
<dbReference type="AlphaFoldDB" id="A0A087TZN5"/>
<proteinExistence type="predicted"/>
<gene>
    <name evidence="1" type="ORF">X975_06248</name>
</gene>
<keyword evidence="2" id="KW-1185">Reference proteome</keyword>
<evidence type="ECO:0000313" key="2">
    <source>
        <dbReference type="Proteomes" id="UP000054359"/>
    </source>
</evidence>
<accession>A0A087TZN5</accession>